<reference evidence="1" key="2">
    <citation type="submission" date="2015-06" db="UniProtKB">
        <authorList>
            <consortium name="EnsemblPlants"/>
        </authorList>
    </citation>
    <scope>IDENTIFICATION</scope>
    <source>
        <strain evidence="1">DM1-3 516 R44</strain>
    </source>
</reference>
<reference evidence="2" key="1">
    <citation type="journal article" date="2011" name="Nature">
        <title>Genome sequence and analysis of the tuber crop potato.</title>
        <authorList>
            <consortium name="The Potato Genome Sequencing Consortium"/>
        </authorList>
    </citation>
    <scope>NUCLEOTIDE SEQUENCE [LARGE SCALE GENOMIC DNA]</scope>
    <source>
        <strain evidence="2">cv. DM1-3 516 R44</strain>
    </source>
</reference>
<dbReference type="EnsemblPlants" id="PGSC0003DMT400046543">
    <property type="protein sequence ID" value="PGSC0003DMT400046543"/>
    <property type="gene ID" value="PGSC0003DMG400018069"/>
</dbReference>
<protein>
    <submittedName>
        <fullName evidence="1">Uncharacterized protein</fullName>
    </submittedName>
</protein>
<dbReference type="Gramene" id="PGSC0003DMT400046543">
    <property type="protein sequence ID" value="PGSC0003DMT400046543"/>
    <property type="gene ID" value="PGSC0003DMG400018069"/>
</dbReference>
<dbReference type="HOGENOM" id="CLU_2137902_0_0_1"/>
<evidence type="ECO:0000313" key="2">
    <source>
        <dbReference type="Proteomes" id="UP000011115"/>
    </source>
</evidence>
<dbReference type="AlphaFoldDB" id="M1BJ85"/>
<dbReference type="Proteomes" id="UP000011115">
    <property type="component" value="Unassembled WGS sequence"/>
</dbReference>
<keyword evidence="2" id="KW-1185">Reference proteome</keyword>
<evidence type="ECO:0000313" key="1">
    <source>
        <dbReference type="EnsemblPlants" id="PGSC0003DMT400046543"/>
    </source>
</evidence>
<dbReference type="InParanoid" id="M1BJ85"/>
<proteinExistence type="predicted"/>
<organism evidence="1 2">
    <name type="scientific">Solanum tuberosum</name>
    <name type="common">Potato</name>
    <dbReference type="NCBI Taxonomy" id="4113"/>
    <lineage>
        <taxon>Eukaryota</taxon>
        <taxon>Viridiplantae</taxon>
        <taxon>Streptophyta</taxon>
        <taxon>Embryophyta</taxon>
        <taxon>Tracheophyta</taxon>
        <taxon>Spermatophyta</taxon>
        <taxon>Magnoliopsida</taxon>
        <taxon>eudicotyledons</taxon>
        <taxon>Gunneridae</taxon>
        <taxon>Pentapetalae</taxon>
        <taxon>asterids</taxon>
        <taxon>lamiids</taxon>
        <taxon>Solanales</taxon>
        <taxon>Solanaceae</taxon>
        <taxon>Solanoideae</taxon>
        <taxon>Solaneae</taxon>
        <taxon>Solanum</taxon>
    </lineage>
</organism>
<accession>M1BJ85</accession>
<sequence>MNIRFKLIFLLRENAYSMVVCRKRERRREAAECEKINLRAQSERNPKYRFIFLKSSKRRPKLHNFIFLKLKRRPKLHSLHLYEEKKIEESQLHLLEIEESELYLLEIKESSSS</sequence>
<name>M1BJ85_SOLTU</name>
<dbReference type="PaxDb" id="4113-PGSC0003DMT400046543"/>